<dbReference type="RefSeq" id="WP_027844007.1">
    <property type="nucleotide sequence ID" value="NZ_LMTZ01000003.1"/>
</dbReference>
<protein>
    <submittedName>
        <fullName evidence="2">Alpha/beta hydrolase</fullName>
    </submittedName>
</protein>
<feature type="domain" description="AB hydrolase-1" evidence="1">
    <location>
        <begin position="26"/>
        <end position="235"/>
    </location>
</feature>
<dbReference type="Pfam" id="PF00561">
    <property type="entry name" value="Abhydrolase_1"/>
    <property type="match status" value="1"/>
</dbReference>
<sequence>MDYLFRNSRRKLSQGLLFWREIGSGYPVVFLHGTWNDSSQWVPVMELISQECQCFAPDLLGVGESESPDIHYSIDLQVEMLAEFLQALRLEQVLFVGHSLGAWVATTYARKYPLQVAGMILISPEGVETEASVKRCQKMQRLLKRPLFIFDLLRLLHPLAKRLGFNINPEADKKYRELMEEYPIATRLLYNRQTPEILAEMLNEHLYEIDAQTLVLQASEDTPETIEMSQVYARLAYKASLKTIENLSSIPTRLVSKEIRDFIAGGYLQHF</sequence>
<evidence type="ECO:0000313" key="2">
    <source>
        <dbReference type="EMBL" id="KST70130.1"/>
    </source>
</evidence>
<dbReference type="EMBL" id="LMTZ01000003">
    <property type="protein sequence ID" value="KST70130.1"/>
    <property type="molecule type" value="Genomic_DNA"/>
</dbReference>
<dbReference type="InterPro" id="IPR000073">
    <property type="entry name" value="AB_hydrolase_1"/>
</dbReference>
<comment type="caution">
    <text evidence="2">The sequence shown here is derived from an EMBL/GenBank/DDBJ whole genome shotgun (WGS) entry which is preliminary data.</text>
</comment>
<dbReference type="GO" id="GO:0016787">
    <property type="term" value="F:hydrolase activity"/>
    <property type="evidence" value="ECO:0007669"/>
    <property type="project" value="UniProtKB-KW"/>
</dbReference>
<name>A0A0V8A043_9CYAN</name>
<dbReference type="PANTHER" id="PTHR43798">
    <property type="entry name" value="MONOACYLGLYCEROL LIPASE"/>
    <property type="match status" value="1"/>
</dbReference>
<dbReference type="Proteomes" id="UP000053372">
    <property type="component" value="Unassembled WGS sequence"/>
</dbReference>
<evidence type="ECO:0000259" key="1">
    <source>
        <dbReference type="Pfam" id="PF00561"/>
    </source>
</evidence>
<dbReference type="PRINTS" id="PR00111">
    <property type="entry name" value="ABHYDROLASE"/>
</dbReference>
<evidence type="ECO:0000313" key="3">
    <source>
        <dbReference type="Proteomes" id="UP000053372"/>
    </source>
</evidence>
<organism evidence="2 3">
    <name type="scientific">Mastigocoleus testarum BC008</name>
    <dbReference type="NCBI Taxonomy" id="371196"/>
    <lineage>
        <taxon>Bacteria</taxon>
        <taxon>Bacillati</taxon>
        <taxon>Cyanobacteriota</taxon>
        <taxon>Cyanophyceae</taxon>
        <taxon>Nostocales</taxon>
        <taxon>Hapalosiphonaceae</taxon>
        <taxon>Mastigocoleus</taxon>
    </lineage>
</organism>
<keyword evidence="2" id="KW-0378">Hydrolase</keyword>
<gene>
    <name evidence="2" type="ORF">BC008_06755</name>
</gene>
<dbReference type="InterPro" id="IPR029058">
    <property type="entry name" value="AB_hydrolase_fold"/>
</dbReference>
<accession>A0A0V8A043</accession>
<reference evidence="2 3" key="1">
    <citation type="journal article" date="2015" name="Genome Announc.">
        <title>Draft Genome of the Euendolithic (true boring) Cyanobacterium Mastigocoleus testarum strain BC008.</title>
        <authorList>
            <person name="Guida B.S."/>
            <person name="Garcia-Pichel F."/>
        </authorList>
    </citation>
    <scope>NUCLEOTIDE SEQUENCE [LARGE SCALE GENOMIC DNA]</scope>
    <source>
        <strain evidence="2 3">BC008</strain>
    </source>
</reference>
<proteinExistence type="predicted"/>
<keyword evidence="3" id="KW-1185">Reference proteome</keyword>
<dbReference type="AlphaFoldDB" id="A0A0V8A043"/>
<dbReference type="Gene3D" id="3.40.50.1820">
    <property type="entry name" value="alpha/beta hydrolase"/>
    <property type="match status" value="1"/>
</dbReference>
<dbReference type="SUPFAM" id="SSF53474">
    <property type="entry name" value="alpha/beta-Hydrolases"/>
    <property type="match status" value="1"/>
</dbReference>
<dbReference type="OrthoDB" id="9808398at2"/>
<dbReference type="InterPro" id="IPR050266">
    <property type="entry name" value="AB_hydrolase_sf"/>
</dbReference>